<organism evidence="1 2">
    <name type="scientific">Lutispora thermophila DSM 19022</name>
    <dbReference type="NCBI Taxonomy" id="1122184"/>
    <lineage>
        <taxon>Bacteria</taxon>
        <taxon>Bacillati</taxon>
        <taxon>Bacillota</taxon>
        <taxon>Clostridia</taxon>
        <taxon>Lutisporales</taxon>
        <taxon>Lutisporaceae</taxon>
        <taxon>Lutispora</taxon>
    </lineage>
</organism>
<evidence type="ECO:0000313" key="1">
    <source>
        <dbReference type="EMBL" id="SHI76382.1"/>
    </source>
</evidence>
<protein>
    <submittedName>
        <fullName evidence="1">Transposase</fullName>
    </submittedName>
</protein>
<dbReference type="AlphaFoldDB" id="A0A1M6DT43"/>
<gene>
    <name evidence="1" type="ORF">SAMN02745176_01274</name>
</gene>
<dbReference type="EMBL" id="FQZS01000007">
    <property type="protein sequence ID" value="SHI76382.1"/>
    <property type="molecule type" value="Genomic_DNA"/>
</dbReference>
<name>A0A1M6DT43_9FIRM</name>
<evidence type="ECO:0000313" key="2">
    <source>
        <dbReference type="Proteomes" id="UP000184442"/>
    </source>
</evidence>
<proteinExistence type="predicted"/>
<keyword evidence="2" id="KW-1185">Reference proteome</keyword>
<dbReference type="InterPro" id="IPR009057">
    <property type="entry name" value="Homeodomain-like_sf"/>
</dbReference>
<sequence>MKRFDKNFNIEAVLLVIEQGYSASSVEKEFDIHEITVQKYIKEYGIYSDDAFPGDGN</sequence>
<dbReference type="RefSeq" id="WP_139249932.1">
    <property type="nucleotide sequence ID" value="NZ_FQZS01000007.1"/>
</dbReference>
<dbReference type="SUPFAM" id="SSF46689">
    <property type="entry name" value="Homeodomain-like"/>
    <property type="match status" value="1"/>
</dbReference>
<dbReference type="OrthoDB" id="2622285at2"/>
<accession>A0A1M6DT43</accession>
<reference evidence="1 2" key="1">
    <citation type="submission" date="2016-11" db="EMBL/GenBank/DDBJ databases">
        <authorList>
            <person name="Jaros S."/>
            <person name="Januszkiewicz K."/>
            <person name="Wedrychowicz H."/>
        </authorList>
    </citation>
    <scope>NUCLEOTIDE SEQUENCE [LARGE SCALE GENOMIC DNA]</scope>
    <source>
        <strain evidence="1 2">DSM 19022</strain>
    </source>
</reference>
<dbReference type="Proteomes" id="UP000184442">
    <property type="component" value="Unassembled WGS sequence"/>
</dbReference>